<feature type="region of interest" description="Disordered" evidence="6">
    <location>
        <begin position="267"/>
        <end position="295"/>
    </location>
</feature>
<dbReference type="STRING" id="307972.A0A2G8JD40"/>
<feature type="region of interest" description="Disordered" evidence="6">
    <location>
        <begin position="584"/>
        <end position="690"/>
    </location>
</feature>
<sequence>MVVDLYAANSHVIVLTDLGEVYCWGRNDQRQLGLGEDVGKEGKPEPVMVSQLEGKSFCGVACGTAQSFVWTSSANWSVGLRVPFSVHVVRPTFERLDQLLQRVCDGLEQSKDWPPPQEKECMAVAGLNLLRLQLHAAICQGEDPTKLGLDCTSPLLSNLKQRIVDLASNAGVVPSVQMAAQSALQTGWSLLLPTAEERARALSGLLPSAGTDDVSMTPGHRFMMDLLVGSLMADGGLESALHAAIWSEIREMDSQREKEVADPEKMIWGKTKNTEREEERDSRADGRRSLSTVKKRKKKLNQLHRGITTSIPLLQLVQQLLRNASTVTLSKLQEFTTEFTKEESIVNDLKERSTSLELLLKFQRLLVRSLYPFQQEDLKAVSQEIDAEMLGVGSLLCKYVSMLSTHVRNILTVATNLVTQTPQCFGSVSELIASDLSGVLLPELVTSMVLLQIKCPGVMLKSNAVLTLAGLIDVLDAFNRQTPKLERDERDDLAWPGLAGNISFTGKADIDNHNKDDGMWVIIDGKVYNLETFMASAPCGVDTLRAYAGRDATEAFHAKEHSADALAAMEAMCVGLCVERSLGSSVSSDGRGTSPGSPDRPSLQSPGPEFASLAARSGDSAVADVAAVQRGSTVRAETPSHPDREEHKQMAEIHSDSEQDKPKNGDKEKSHTRMNPRGTPPNRSSKVWPKEGCRIPRSKAFLDICERYCRSRHFVLPIEFAPMHPVEETVRLLVACILKHHDLGHVALALVEHQGQGEGSLLHHHKHYIPKSLSEICRVVYQTRRHLMKTHQERNVQYEELCAPIVERCQFLFRELRPAIGAVANSEEDEGKDERLKVKESPDGSTTVLSDEETKEVSKKQDSKEEKKSRHKDSWRSVVSAITSARKFKWLRQRMTGSSAQTALMSQVVDFAIHGTGIDMAEIRTALYCQLERYESRLEGVETMISQLRKEHLVSSVRYAMLTGWLGLLEPKRSSWNCLTNVGHIPPYDKVFLQTTFSKLNQWALGMLRKLVMEADTRIIGATLIGLLASDKPASGISQLLNSGIVGLLQTILRLTEFHREIPSDTTDFVATVYEETRSKPQPVSLPTSGPELAILMKVGTRVVRGQDWKWGDQRTPRCNELIDDSCSGLLKLLAINCALKMDGIQTDAVQVLCGFLRTVIHCSRQHHTENLSKPSQLVTKALHSQWACLGFVRSIANHSTVCKALSNAQWIDLC</sequence>
<dbReference type="AlphaFoldDB" id="A0A2G8JD40"/>
<dbReference type="PROSITE" id="PS50012">
    <property type="entry name" value="RCC1_3"/>
    <property type="match status" value="1"/>
</dbReference>
<feature type="region of interest" description="Disordered" evidence="6">
    <location>
        <begin position="825"/>
        <end position="871"/>
    </location>
</feature>
<dbReference type="Pfam" id="PF00415">
    <property type="entry name" value="RCC1"/>
    <property type="match status" value="1"/>
</dbReference>
<feature type="compositionally biased region" description="Basic and acidic residues" evidence="6">
    <location>
        <begin position="267"/>
        <end position="288"/>
    </location>
</feature>
<evidence type="ECO:0000313" key="9">
    <source>
        <dbReference type="Proteomes" id="UP000230750"/>
    </source>
</evidence>
<evidence type="ECO:0000256" key="6">
    <source>
        <dbReference type="SAM" id="MobiDB-lite"/>
    </source>
</evidence>
<feature type="compositionally biased region" description="Basic and acidic residues" evidence="6">
    <location>
        <begin position="832"/>
        <end position="842"/>
    </location>
</feature>
<evidence type="ECO:0000256" key="4">
    <source>
        <dbReference type="ARBA" id="ARBA00038168"/>
    </source>
</evidence>
<keyword evidence="9" id="KW-1185">Reference proteome</keyword>
<evidence type="ECO:0000256" key="2">
    <source>
        <dbReference type="ARBA" id="ARBA00022723"/>
    </source>
</evidence>
<gene>
    <name evidence="8" type="ORF">BSL78_29527</name>
</gene>
<accession>A0A2G8JD40</accession>
<dbReference type="Gene3D" id="2.130.10.30">
    <property type="entry name" value="Regulator of chromosome condensation 1/beta-lactamase-inhibitor protein II"/>
    <property type="match status" value="1"/>
</dbReference>
<dbReference type="GO" id="GO:0046872">
    <property type="term" value="F:metal ion binding"/>
    <property type="evidence" value="ECO:0007669"/>
    <property type="project" value="UniProtKB-KW"/>
</dbReference>
<dbReference type="OrthoDB" id="239701at2759"/>
<dbReference type="GO" id="GO:0016020">
    <property type="term" value="C:membrane"/>
    <property type="evidence" value="ECO:0007669"/>
    <property type="project" value="TreeGrafter"/>
</dbReference>
<feature type="domain" description="Cytochrome b5 heme-binding" evidence="7">
    <location>
        <begin position="502"/>
        <end position="578"/>
    </location>
</feature>
<feature type="compositionally biased region" description="Polar residues" evidence="6">
    <location>
        <begin position="584"/>
        <end position="596"/>
    </location>
</feature>
<reference evidence="8 9" key="1">
    <citation type="journal article" date="2017" name="PLoS Biol.">
        <title>The sea cucumber genome provides insights into morphological evolution and visceral regeneration.</title>
        <authorList>
            <person name="Zhang X."/>
            <person name="Sun L."/>
            <person name="Yuan J."/>
            <person name="Sun Y."/>
            <person name="Gao Y."/>
            <person name="Zhang L."/>
            <person name="Li S."/>
            <person name="Dai H."/>
            <person name="Hamel J.F."/>
            <person name="Liu C."/>
            <person name="Yu Y."/>
            <person name="Liu S."/>
            <person name="Lin W."/>
            <person name="Guo K."/>
            <person name="Jin S."/>
            <person name="Xu P."/>
            <person name="Storey K.B."/>
            <person name="Huan P."/>
            <person name="Zhang T."/>
            <person name="Zhou Y."/>
            <person name="Zhang J."/>
            <person name="Lin C."/>
            <person name="Li X."/>
            <person name="Xing L."/>
            <person name="Huo D."/>
            <person name="Sun M."/>
            <person name="Wang L."/>
            <person name="Mercier A."/>
            <person name="Li F."/>
            <person name="Yang H."/>
            <person name="Xiang J."/>
        </authorList>
    </citation>
    <scope>NUCLEOTIDE SEQUENCE [LARGE SCALE GENOMIC DNA]</scope>
    <source>
        <strain evidence="8">Shaxun</strain>
        <tissue evidence="8">Muscle</tissue>
    </source>
</reference>
<dbReference type="SUPFAM" id="SSF50985">
    <property type="entry name" value="RCC1/BLIP-II"/>
    <property type="match status" value="1"/>
</dbReference>
<dbReference type="GO" id="GO:0020037">
    <property type="term" value="F:heme binding"/>
    <property type="evidence" value="ECO:0007669"/>
    <property type="project" value="TreeGrafter"/>
</dbReference>
<protein>
    <submittedName>
        <fullName evidence="8">Putative E3 ubiquitin-protein ligase HERC2</fullName>
    </submittedName>
</protein>
<dbReference type="EMBL" id="MRZV01002456">
    <property type="protein sequence ID" value="PIK33656.1"/>
    <property type="molecule type" value="Genomic_DNA"/>
</dbReference>
<comment type="caution">
    <text evidence="8">The sequence shown here is derived from an EMBL/GenBank/DDBJ whole genome shotgun (WGS) entry which is preliminary data.</text>
</comment>
<feature type="compositionally biased region" description="Low complexity" evidence="6">
    <location>
        <begin position="614"/>
        <end position="628"/>
    </location>
</feature>
<dbReference type="Gene3D" id="3.10.120.10">
    <property type="entry name" value="Cytochrome b5-like heme/steroid binding domain"/>
    <property type="match status" value="1"/>
</dbReference>
<evidence type="ECO:0000259" key="7">
    <source>
        <dbReference type="PROSITE" id="PS50255"/>
    </source>
</evidence>
<evidence type="ECO:0000256" key="5">
    <source>
        <dbReference type="PROSITE-ProRule" id="PRU00235"/>
    </source>
</evidence>
<proteinExistence type="inferred from homology"/>
<keyword evidence="1" id="KW-0349">Heme</keyword>
<dbReference type="PROSITE" id="PS50255">
    <property type="entry name" value="CYTOCHROME_B5_2"/>
    <property type="match status" value="1"/>
</dbReference>
<dbReference type="PANTHER" id="PTHR19359">
    <property type="entry name" value="CYTOCHROME B5"/>
    <property type="match status" value="1"/>
</dbReference>
<dbReference type="Pfam" id="PF00173">
    <property type="entry name" value="Cyt-b5"/>
    <property type="match status" value="1"/>
</dbReference>
<keyword evidence="2" id="KW-0479">Metal-binding</keyword>
<dbReference type="InterPro" id="IPR036400">
    <property type="entry name" value="Cyt_B5-like_heme/steroid_sf"/>
</dbReference>
<dbReference type="Gene3D" id="2.30.30.40">
    <property type="entry name" value="SH3 Domains"/>
    <property type="match status" value="1"/>
</dbReference>
<evidence type="ECO:0000256" key="3">
    <source>
        <dbReference type="ARBA" id="ARBA00023004"/>
    </source>
</evidence>
<dbReference type="SMART" id="SM01117">
    <property type="entry name" value="Cyt-b5"/>
    <property type="match status" value="1"/>
</dbReference>
<keyword evidence="3" id="KW-0408">Iron</keyword>
<dbReference type="GO" id="GO:0004842">
    <property type="term" value="F:ubiquitin-protein transferase activity"/>
    <property type="evidence" value="ECO:0007669"/>
    <property type="project" value="InterPro"/>
</dbReference>
<evidence type="ECO:0000313" key="8">
    <source>
        <dbReference type="EMBL" id="PIK33656.1"/>
    </source>
</evidence>
<feature type="compositionally biased region" description="Basic and acidic residues" evidence="6">
    <location>
        <begin position="855"/>
        <end position="871"/>
    </location>
</feature>
<dbReference type="SUPFAM" id="SSF55856">
    <property type="entry name" value="Cytochrome b5-like heme/steroid binding domain"/>
    <property type="match status" value="1"/>
</dbReference>
<dbReference type="InterPro" id="IPR000408">
    <property type="entry name" value="Reg_chr_condens"/>
</dbReference>
<name>A0A2G8JD40_STIJA</name>
<dbReference type="InterPro" id="IPR037252">
    <property type="entry name" value="Mib_Herc2_sf"/>
</dbReference>
<feature type="compositionally biased region" description="Basic and acidic residues" evidence="6">
    <location>
        <begin position="638"/>
        <end position="671"/>
    </location>
</feature>
<dbReference type="SUPFAM" id="SSF159034">
    <property type="entry name" value="Mib/herc2 domain-like"/>
    <property type="match status" value="1"/>
</dbReference>
<dbReference type="Proteomes" id="UP000230750">
    <property type="component" value="Unassembled WGS sequence"/>
</dbReference>
<evidence type="ECO:0000256" key="1">
    <source>
        <dbReference type="ARBA" id="ARBA00022617"/>
    </source>
</evidence>
<dbReference type="InterPro" id="IPR050668">
    <property type="entry name" value="Cytochrome_b5"/>
</dbReference>
<feature type="repeat" description="RCC1" evidence="5">
    <location>
        <begin position="19"/>
        <end position="73"/>
    </location>
</feature>
<dbReference type="InterPro" id="IPR001199">
    <property type="entry name" value="Cyt_B5-like_heme/steroid-bd"/>
</dbReference>
<comment type="similarity">
    <text evidence="4">Belongs to the cytochrome b5 family.</text>
</comment>
<dbReference type="InterPro" id="IPR009091">
    <property type="entry name" value="RCC1/BLIP-II"/>
</dbReference>
<organism evidence="8 9">
    <name type="scientific">Stichopus japonicus</name>
    <name type="common">Sea cucumber</name>
    <dbReference type="NCBI Taxonomy" id="307972"/>
    <lineage>
        <taxon>Eukaryota</taxon>
        <taxon>Metazoa</taxon>
        <taxon>Echinodermata</taxon>
        <taxon>Eleutherozoa</taxon>
        <taxon>Echinozoa</taxon>
        <taxon>Holothuroidea</taxon>
        <taxon>Aspidochirotacea</taxon>
        <taxon>Aspidochirotida</taxon>
        <taxon>Stichopodidae</taxon>
        <taxon>Apostichopus</taxon>
    </lineage>
</organism>